<feature type="compositionally biased region" description="Low complexity" evidence="5">
    <location>
        <begin position="163"/>
        <end position="176"/>
    </location>
</feature>
<dbReference type="GO" id="GO:0043495">
    <property type="term" value="F:protein-membrane adaptor activity"/>
    <property type="evidence" value="ECO:0007669"/>
    <property type="project" value="TreeGrafter"/>
</dbReference>
<dbReference type="Gene3D" id="2.60.120.260">
    <property type="entry name" value="Galactose-binding domain-like"/>
    <property type="match status" value="1"/>
</dbReference>
<evidence type="ECO:0000256" key="2">
    <source>
        <dbReference type="ARBA" id="ARBA00022692"/>
    </source>
</evidence>
<evidence type="ECO:0000256" key="1">
    <source>
        <dbReference type="ARBA" id="ARBA00004370"/>
    </source>
</evidence>
<sequence length="1439" mass="155752">MARLRRSASPETVGIRNMMGGAAVQSNLPPIPSKISTAYGSPVEAAPKPTRRRAGASLKEVVNDIIVDARIDANTNGDLDFTYDTPSQPVAYMARRSGRKGAKKNTPTSDEMEPTNGTSTEAAPTAKATPAAKGKGKGKKPSTASQQGDNMSPDPISEPNNFSSPAAAPRSTSSKPVAPSLPIIPEEGVESPAPASPSLSPLSDLGASIDGDLFNDDGTLNYVNDSPSPARPQSPKHPRTESTAEEAEQSPPLKKQRNNPNPFDESVAHVRHRPNRLPPQASTLQRVSNADFVVESPAVPGHRFPGTPYNSRVFGDAESIMRDLEAHRTPPPGTPKAMIMKTNNPLQDFSPGGHPIPPTRVKSYYIESDGSLVWQSAAPSKYDPIALNPNRQTPRHRYPLPGTATHSPGGARIYYSPPAGTLLPSQSGAPSYNVDTSQRKTPEVSPSPEANPQDKGKGKEVDRASPTPEPRRSLRPRNKRPPPANGLLPFPDRRPRSRSTSPPRDPSASNKRDRSPIGDDDRRSGRPGSSGKRPDEPSAQPGYPVLPVAIPPVDPTTTSAPRPGLVSSPVKVAKPPQTKPNPMENDPPRSPSLVPAWLPPKSIKAIPLAPPAEKPTQEPSKGLFPSSAPAAVPSGNAGKGPAPVTWKGLQTKAPPLTSNTGNEGTAAEQSHIPPIYPAQPASPVQLPVEEAPAPRPRWLLCLLNSWPFKRHAAPATPGRPRHTPAAVAPGHSLPKPVAVAPGHPHFMPTAAVEDVGFIAWALDDIRTTLLMVWIWLAGLVGGIWGTIINILLTVYTSIAYGLYTVATWLNDLLSAIIAFTYDTGTSAYASVRNAFARLFGTTAVTGTRPVAVNQPGIPAQPVATAPGVTASKSTRDIDFWPWRKALIACILAVIAAYLARQLTWVSSEQKRAMDETFPPPHSEVSQGELSFSLWPGLLSSIGSGIASLAYSAGQYVPTMPRLSSPTWSSPTESAASNKWMRGIEQTMQTLATEHEVQNAAIGRLDHLVPKIIHADLDDQGRPKINNLFFFALVELLSKDEEILTLQKNADGELVISDALHRAIKKAHFDEQWVKNSKGHSDDEGSGMNSGEVERIIEERLPPLWEKWLSRNNQLVQHALANNSTLITREQFLAELQKELNEHRAQVMTEVNKYMEHTGGSYLKEVFEALLQKHGLDDLTQRRIETIVEDMVRQIVGSVGLTGLSKSKVASILDKRDRGVNYFVVGTGAHIDVANTSPGFEPPSFKYKSEEWRRDYKGSSSPAIMALKPWEDYGDCWCGSNVTSRDGRPMGVTLSVQFPWIISPNIFVLEHIPAEESLEPEAVPKQMELWANIEDPDEAEKLEKLSDRFFQYDAATSNKPTFAGTVNMVRIGQFTYRPDGGSKGAFEYKIPDVLREAGLQTDHVIVRAVSNVGGIGHTCIYRVKLYGVKMDLVNAPNDSA</sequence>
<evidence type="ECO:0000313" key="8">
    <source>
        <dbReference type="EMBL" id="KAH6672775.1"/>
    </source>
</evidence>
<dbReference type="InterPro" id="IPR045119">
    <property type="entry name" value="SUN1-5"/>
</dbReference>
<feature type="compositionally biased region" description="Polar residues" evidence="5">
    <location>
        <begin position="24"/>
        <end position="39"/>
    </location>
</feature>
<organism evidence="8 9">
    <name type="scientific">Plectosphaerella plurivora</name>
    <dbReference type="NCBI Taxonomy" id="936078"/>
    <lineage>
        <taxon>Eukaryota</taxon>
        <taxon>Fungi</taxon>
        <taxon>Dikarya</taxon>
        <taxon>Ascomycota</taxon>
        <taxon>Pezizomycotina</taxon>
        <taxon>Sordariomycetes</taxon>
        <taxon>Hypocreomycetidae</taxon>
        <taxon>Glomerellales</taxon>
        <taxon>Plectosphaerellaceae</taxon>
        <taxon>Plectosphaerella</taxon>
    </lineage>
</organism>
<protein>
    <recommendedName>
        <fullName evidence="7">SUN domain-containing protein</fullName>
    </recommendedName>
</protein>
<evidence type="ECO:0000259" key="7">
    <source>
        <dbReference type="PROSITE" id="PS51469"/>
    </source>
</evidence>
<feature type="compositionally biased region" description="Low complexity" evidence="5">
    <location>
        <begin position="191"/>
        <end position="208"/>
    </location>
</feature>
<reference evidence="8" key="1">
    <citation type="journal article" date="2021" name="Nat. Commun.">
        <title>Genetic determinants of endophytism in the Arabidopsis root mycobiome.</title>
        <authorList>
            <person name="Mesny F."/>
            <person name="Miyauchi S."/>
            <person name="Thiergart T."/>
            <person name="Pickel B."/>
            <person name="Atanasova L."/>
            <person name="Karlsson M."/>
            <person name="Huettel B."/>
            <person name="Barry K.W."/>
            <person name="Haridas S."/>
            <person name="Chen C."/>
            <person name="Bauer D."/>
            <person name="Andreopoulos W."/>
            <person name="Pangilinan J."/>
            <person name="LaButti K."/>
            <person name="Riley R."/>
            <person name="Lipzen A."/>
            <person name="Clum A."/>
            <person name="Drula E."/>
            <person name="Henrissat B."/>
            <person name="Kohler A."/>
            <person name="Grigoriev I.V."/>
            <person name="Martin F.M."/>
            <person name="Hacquard S."/>
        </authorList>
    </citation>
    <scope>NUCLEOTIDE SEQUENCE</scope>
    <source>
        <strain evidence="8">MPI-SDFR-AT-0117</strain>
    </source>
</reference>
<dbReference type="PANTHER" id="PTHR12911:SF8">
    <property type="entry name" value="KLAROID PROTEIN-RELATED"/>
    <property type="match status" value="1"/>
</dbReference>
<dbReference type="EMBL" id="JAGSXJ010000027">
    <property type="protein sequence ID" value="KAH6672775.1"/>
    <property type="molecule type" value="Genomic_DNA"/>
</dbReference>
<keyword evidence="9" id="KW-1185">Reference proteome</keyword>
<feature type="compositionally biased region" description="Low complexity" evidence="5">
    <location>
        <begin position="118"/>
        <end position="133"/>
    </location>
</feature>
<feature type="region of interest" description="Disordered" evidence="5">
    <location>
        <begin position="23"/>
        <end position="55"/>
    </location>
</feature>
<feature type="region of interest" description="Disordered" evidence="5">
    <location>
        <begin position="92"/>
        <end position="285"/>
    </location>
</feature>
<comment type="caution">
    <text evidence="8">The sequence shown here is derived from an EMBL/GenBank/DDBJ whole genome shotgun (WGS) entry which is preliminary data.</text>
</comment>
<comment type="subcellular location">
    <subcellularLocation>
        <location evidence="1">Membrane</location>
    </subcellularLocation>
</comment>
<evidence type="ECO:0000313" key="9">
    <source>
        <dbReference type="Proteomes" id="UP000770015"/>
    </source>
</evidence>
<feature type="domain" description="SUN" evidence="7">
    <location>
        <begin position="1227"/>
        <end position="1429"/>
    </location>
</feature>
<dbReference type="OrthoDB" id="342281at2759"/>
<keyword evidence="4 6" id="KW-0472">Membrane</keyword>
<keyword evidence="3 6" id="KW-1133">Transmembrane helix</keyword>
<feature type="transmembrane region" description="Helical" evidence="6">
    <location>
        <begin position="802"/>
        <end position="821"/>
    </location>
</feature>
<keyword evidence="2 6" id="KW-0812">Transmembrane</keyword>
<dbReference type="InterPro" id="IPR012919">
    <property type="entry name" value="SUN_dom"/>
</dbReference>
<feature type="compositionally biased region" description="Low complexity" evidence="5">
    <location>
        <begin position="498"/>
        <end position="509"/>
    </location>
</feature>
<dbReference type="PROSITE" id="PS51469">
    <property type="entry name" value="SUN"/>
    <property type="match status" value="1"/>
</dbReference>
<gene>
    <name evidence="8" type="ORF">F5X68DRAFT_42578</name>
</gene>
<feature type="compositionally biased region" description="Polar residues" evidence="5">
    <location>
        <begin position="423"/>
        <end position="436"/>
    </location>
</feature>
<feature type="compositionally biased region" description="Basic and acidic residues" evidence="5">
    <location>
        <begin position="452"/>
        <end position="463"/>
    </location>
</feature>
<feature type="transmembrane region" description="Helical" evidence="6">
    <location>
        <begin position="772"/>
        <end position="795"/>
    </location>
</feature>
<feature type="region of interest" description="Disordered" evidence="5">
    <location>
        <begin position="383"/>
        <end position="646"/>
    </location>
</feature>
<dbReference type="GO" id="GO:0034993">
    <property type="term" value="C:meiotic nuclear membrane microtubule tethering complex"/>
    <property type="evidence" value="ECO:0007669"/>
    <property type="project" value="TreeGrafter"/>
</dbReference>
<evidence type="ECO:0000256" key="4">
    <source>
        <dbReference type="ARBA" id="ARBA00023136"/>
    </source>
</evidence>
<dbReference type="Proteomes" id="UP000770015">
    <property type="component" value="Unassembled WGS sequence"/>
</dbReference>
<accession>A0A9P8V4C5</accession>
<evidence type="ECO:0000256" key="5">
    <source>
        <dbReference type="SAM" id="MobiDB-lite"/>
    </source>
</evidence>
<proteinExistence type="predicted"/>
<feature type="compositionally biased region" description="Basic and acidic residues" evidence="5">
    <location>
        <begin position="510"/>
        <end position="524"/>
    </location>
</feature>
<evidence type="ECO:0000256" key="6">
    <source>
        <dbReference type="SAM" id="Phobius"/>
    </source>
</evidence>
<evidence type="ECO:0000256" key="3">
    <source>
        <dbReference type="ARBA" id="ARBA00022989"/>
    </source>
</evidence>
<name>A0A9P8V4C5_9PEZI</name>
<dbReference type="PANTHER" id="PTHR12911">
    <property type="entry name" value="SAD1/UNC-84-LIKE PROTEIN-RELATED"/>
    <property type="match status" value="1"/>
</dbReference>